<reference evidence="2" key="1">
    <citation type="journal article" date="2019" name="Int. J. Syst. Evol. Microbiol.">
        <title>The Global Catalogue of Microorganisms (GCM) 10K type strain sequencing project: providing services to taxonomists for standard genome sequencing and annotation.</title>
        <authorList>
            <consortium name="The Broad Institute Genomics Platform"/>
            <consortium name="The Broad Institute Genome Sequencing Center for Infectious Disease"/>
            <person name="Wu L."/>
            <person name="Ma J."/>
        </authorList>
    </citation>
    <scope>NUCLEOTIDE SEQUENCE [LARGE SCALE GENOMIC DNA]</scope>
    <source>
        <strain evidence="2">CCUG 54822</strain>
    </source>
</reference>
<accession>A0ABW3ZVE3</accession>
<sequence>MEWKPRVTNEMERAVQVRLETKSRDNQLFEYFVHQFEFSPKTAEAIIETVKEAYELHRFDPDIDVEPGKVKKQAISINAKHGRD</sequence>
<dbReference type="Proteomes" id="UP001597178">
    <property type="component" value="Unassembled WGS sequence"/>
</dbReference>
<name>A0ABW3ZVE3_9BACI</name>
<evidence type="ECO:0000313" key="2">
    <source>
        <dbReference type="Proteomes" id="UP001597178"/>
    </source>
</evidence>
<organism evidence="1 2">
    <name type="scientific">Lentibacillus salinarum</name>
    <dbReference type="NCBI Taxonomy" id="446820"/>
    <lineage>
        <taxon>Bacteria</taxon>
        <taxon>Bacillati</taxon>
        <taxon>Bacillota</taxon>
        <taxon>Bacilli</taxon>
        <taxon>Bacillales</taxon>
        <taxon>Bacillaceae</taxon>
        <taxon>Lentibacillus</taxon>
    </lineage>
</organism>
<gene>
    <name evidence="1" type="ORF">ACFQ4A_08665</name>
</gene>
<comment type="caution">
    <text evidence="1">The sequence shown here is derived from an EMBL/GenBank/DDBJ whole genome shotgun (WGS) entry which is preliminary data.</text>
</comment>
<evidence type="ECO:0000313" key="1">
    <source>
        <dbReference type="EMBL" id="MFD1361727.1"/>
    </source>
</evidence>
<proteinExistence type="predicted"/>
<dbReference type="RefSeq" id="WP_382399579.1">
    <property type="nucleotide sequence ID" value="NZ_JBHTNH010000019.1"/>
</dbReference>
<keyword evidence="2" id="KW-1185">Reference proteome</keyword>
<protein>
    <submittedName>
        <fullName evidence="1">Uncharacterized protein</fullName>
    </submittedName>
</protein>
<dbReference type="EMBL" id="JBHTNH010000019">
    <property type="protein sequence ID" value="MFD1361727.1"/>
    <property type="molecule type" value="Genomic_DNA"/>
</dbReference>